<protein>
    <submittedName>
        <fullName evidence="1">Glycolipid-binding domain-containing protein</fullName>
    </submittedName>
</protein>
<evidence type="ECO:0000313" key="2">
    <source>
        <dbReference type="Proteomes" id="UP001218170"/>
    </source>
</evidence>
<organism evidence="1 2">
    <name type="scientific">Microbacterium thalli</name>
    <dbReference type="NCBI Taxonomy" id="3027921"/>
    <lineage>
        <taxon>Bacteria</taxon>
        <taxon>Bacillati</taxon>
        <taxon>Actinomycetota</taxon>
        <taxon>Actinomycetes</taxon>
        <taxon>Micrococcales</taxon>
        <taxon>Microbacteriaceae</taxon>
        <taxon>Microbacterium</taxon>
    </lineage>
</organism>
<dbReference type="RefSeq" id="WP_274220662.1">
    <property type="nucleotide sequence ID" value="NZ_JAQZCG020000038.1"/>
</dbReference>
<dbReference type="Pfam" id="PF06475">
    <property type="entry name" value="Glycolipid_bind"/>
    <property type="match status" value="1"/>
</dbReference>
<dbReference type="Proteomes" id="UP001218170">
    <property type="component" value="Unassembled WGS sequence"/>
</dbReference>
<comment type="caution">
    <text evidence="1">The sequence shown here is derived from an EMBL/GenBank/DDBJ whole genome shotgun (WGS) entry which is preliminary data.</text>
</comment>
<proteinExistence type="predicted"/>
<name>A0ABT5SDG5_9MICO</name>
<dbReference type="EMBL" id="JAQZCI010000001">
    <property type="protein sequence ID" value="MDD7960836.1"/>
    <property type="molecule type" value="Genomic_DNA"/>
</dbReference>
<keyword evidence="2" id="KW-1185">Reference proteome</keyword>
<reference evidence="1 2" key="1">
    <citation type="submission" date="2023-02" db="EMBL/GenBank/DDBJ databases">
        <title>Study of novel species of the Microbacterium genus.</title>
        <authorList>
            <person name="Arroyo-Herrera I."/>
            <person name="Roman-Ponce B."/>
            <person name="Vasquez-Murrieta M.S."/>
        </authorList>
    </citation>
    <scope>NUCLEOTIDE SEQUENCE [LARGE SCALE GENOMIC DNA]</scope>
    <source>
        <strain evidence="1 2">NE1TT3</strain>
    </source>
</reference>
<dbReference type="SUPFAM" id="SSF159275">
    <property type="entry name" value="PA1994-like"/>
    <property type="match status" value="1"/>
</dbReference>
<accession>A0ABT5SDG5</accession>
<dbReference type="InterPro" id="IPR009467">
    <property type="entry name" value="Glycolipid-bd_prot_put"/>
</dbReference>
<evidence type="ECO:0000313" key="1">
    <source>
        <dbReference type="EMBL" id="MDD7960836.1"/>
    </source>
</evidence>
<gene>
    <name evidence="1" type="ORF">PUW80_00565</name>
</gene>
<sequence>MRTARISWTSVGATESIERCTVEHSDDGIRIVGEVEGGDHPCRYALRLDENGVFDHAAITAGEREVAIERTPQGWRVDGVARPDLADATDIDIVATPATNTLPIRRLGLPVGGRAEIQVAWVAVPELDVRLAAQRYTRVGPRAYCYESADGGFRRTLTVDGDGFVLSYPGLFERVTGS</sequence>